<protein>
    <recommendedName>
        <fullName evidence="3">Acetyltransferase</fullName>
    </recommendedName>
</protein>
<organism evidence="1 2">
    <name type="scientific">Ruminococcus flavefaciens 007c</name>
    <dbReference type="NCBI Taxonomy" id="1341157"/>
    <lineage>
        <taxon>Bacteria</taxon>
        <taxon>Bacillati</taxon>
        <taxon>Bacillota</taxon>
        <taxon>Clostridia</taxon>
        <taxon>Eubacteriales</taxon>
        <taxon>Oscillospiraceae</taxon>
        <taxon>Ruminococcus</taxon>
    </lineage>
</organism>
<dbReference type="AlphaFoldDB" id="W7UZG1"/>
<dbReference type="InterPro" id="IPR050179">
    <property type="entry name" value="Trans_hexapeptide_repeat"/>
</dbReference>
<dbReference type="PANTHER" id="PTHR43300">
    <property type="entry name" value="ACETYLTRANSFERASE"/>
    <property type="match status" value="1"/>
</dbReference>
<dbReference type="CDD" id="cd04647">
    <property type="entry name" value="LbH_MAT_like"/>
    <property type="match status" value="1"/>
</dbReference>
<name>W7UZG1_RUMFL</name>
<evidence type="ECO:0000313" key="1">
    <source>
        <dbReference type="EMBL" id="EWM54105.1"/>
    </source>
</evidence>
<dbReference type="InterPro" id="IPR001451">
    <property type="entry name" value="Hexapep"/>
</dbReference>
<dbReference type="EMBL" id="ATAX01000019">
    <property type="protein sequence ID" value="EWM54105.1"/>
    <property type="molecule type" value="Genomic_DNA"/>
</dbReference>
<dbReference type="Gene3D" id="2.160.10.10">
    <property type="entry name" value="Hexapeptide repeat proteins"/>
    <property type="match status" value="1"/>
</dbReference>
<dbReference type="Proteomes" id="UP000019365">
    <property type="component" value="Unassembled WGS sequence"/>
</dbReference>
<dbReference type="Pfam" id="PF00132">
    <property type="entry name" value="Hexapep"/>
    <property type="match status" value="1"/>
</dbReference>
<sequence>MRVRNMLGKIKRVIFTCNREKFVAYLKSLGAEIGENVYFVNPRKTRFDYNRAPFIKIGNEVVICSGVSIIAHDYSWTVLMKAYDEVYPTGGGQIIIGNNVFIGENSTILRNVSIGDNVIIAANAVVTKNCENNSVYAGVPAKKIMSLDEYREKMKESLKDEIHNNIQSIMNRKKRLPKQEEMMNFSFLFLPRNEESIQLVSKQSWIGCDKSKMVSLFKTSTPLYSSFEDFVENNK</sequence>
<proteinExistence type="predicted"/>
<accession>W7UZG1</accession>
<dbReference type="eggNOG" id="COG0110">
    <property type="taxonomic scope" value="Bacteria"/>
</dbReference>
<dbReference type="InterPro" id="IPR011004">
    <property type="entry name" value="Trimer_LpxA-like_sf"/>
</dbReference>
<dbReference type="PATRIC" id="fig|1341157.4.peg.1223"/>
<reference evidence="1 2" key="1">
    <citation type="journal article" date="2014" name="PLoS ONE">
        <title>Rumen cellulosomics: divergent fiber-degrading strategies revealed by comparative genome-wide analysis of six ruminococcal strains.</title>
        <authorList>
            <person name="Dassa B."/>
            <person name="Borovok I."/>
            <person name="Ruimy-Israeli V."/>
            <person name="Lamed R."/>
            <person name="Flint H.J."/>
            <person name="Duncan S.H."/>
            <person name="Henrissat B."/>
            <person name="Coutinho P."/>
            <person name="Morrison M."/>
            <person name="Mosoni P."/>
            <person name="Yeoman C.J."/>
            <person name="White B.A."/>
            <person name="Bayer E.A."/>
        </authorList>
    </citation>
    <scope>NUCLEOTIDE SEQUENCE [LARGE SCALE GENOMIC DNA]</scope>
    <source>
        <strain evidence="1 2">007c</strain>
    </source>
</reference>
<evidence type="ECO:0000313" key="2">
    <source>
        <dbReference type="Proteomes" id="UP000019365"/>
    </source>
</evidence>
<dbReference type="PANTHER" id="PTHR43300:SF11">
    <property type="entry name" value="ACETYLTRANSFERASE RV3034C-RELATED"/>
    <property type="match status" value="1"/>
</dbReference>
<keyword evidence="2" id="KW-1185">Reference proteome</keyword>
<dbReference type="SUPFAM" id="SSF51161">
    <property type="entry name" value="Trimeric LpxA-like enzymes"/>
    <property type="match status" value="1"/>
</dbReference>
<comment type="caution">
    <text evidence="1">The sequence shown here is derived from an EMBL/GenBank/DDBJ whole genome shotgun (WGS) entry which is preliminary data.</text>
</comment>
<gene>
    <name evidence="1" type="ORF">RF007C_01145</name>
</gene>
<evidence type="ECO:0008006" key="3">
    <source>
        <dbReference type="Google" id="ProtNLM"/>
    </source>
</evidence>